<organism evidence="9 10">
    <name type="scientific">Streptomyces yatensis</name>
    <dbReference type="NCBI Taxonomy" id="155177"/>
    <lineage>
        <taxon>Bacteria</taxon>
        <taxon>Bacillati</taxon>
        <taxon>Actinomycetota</taxon>
        <taxon>Actinomycetes</taxon>
        <taxon>Kitasatosporales</taxon>
        <taxon>Streptomycetaceae</taxon>
        <taxon>Streptomyces</taxon>
        <taxon>Streptomyces violaceusniger group</taxon>
    </lineage>
</organism>
<evidence type="ECO:0000256" key="2">
    <source>
        <dbReference type="ARBA" id="ARBA00022475"/>
    </source>
</evidence>
<evidence type="ECO:0000313" key="9">
    <source>
        <dbReference type="EMBL" id="GAA1713758.1"/>
    </source>
</evidence>
<evidence type="ECO:0000256" key="3">
    <source>
        <dbReference type="ARBA" id="ARBA00022692"/>
    </source>
</evidence>
<evidence type="ECO:0000259" key="8">
    <source>
        <dbReference type="Pfam" id="PF02687"/>
    </source>
</evidence>
<dbReference type="InterPro" id="IPR003838">
    <property type="entry name" value="ABC3_permease_C"/>
</dbReference>
<comment type="subcellular location">
    <subcellularLocation>
        <location evidence="1">Cell membrane</location>
        <topology evidence="1">Multi-pass membrane protein</topology>
    </subcellularLocation>
</comment>
<keyword evidence="5 7" id="KW-0472">Membrane</keyword>
<comment type="caution">
    <text evidence="9">The sequence shown here is derived from an EMBL/GenBank/DDBJ whole genome shotgun (WGS) entry which is preliminary data.</text>
</comment>
<evidence type="ECO:0000313" key="10">
    <source>
        <dbReference type="Proteomes" id="UP001499947"/>
    </source>
</evidence>
<dbReference type="PANTHER" id="PTHR30572">
    <property type="entry name" value="MEMBRANE COMPONENT OF TRANSPORTER-RELATED"/>
    <property type="match status" value="1"/>
</dbReference>
<evidence type="ECO:0000256" key="6">
    <source>
        <dbReference type="ARBA" id="ARBA00038076"/>
    </source>
</evidence>
<evidence type="ECO:0000256" key="5">
    <source>
        <dbReference type="ARBA" id="ARBA00023136"/>
    </source>
</evidence>
<protein>
    <recommendedName>
        <fullName evidence="8">ABC3 transporter permease C-terminal domain-containing protein</fullName>
    </recommendedName>
</protein>
<evidence type="ECO:0000256" key="7">
    <source>
        <dbReference type="SAM" id="Phobius"/>
    </source>
</evidence>
<dbReference type="EMBL" id="BAAALR010000073">
    <property type="protein sequence ID" value="GAA1713758.1"/>
    <property type="molecule type" value="Genomic_DNA"/>
</dbReference>
<comment type="similarity">
    <text evidence="6">Belongs to the ABC-4 integral membrane protein family.</text>
</comment>
<evidence type="ECO:0000256" key="1">
    <source>
        <dbReference type="ARBA" id="ARBA00004651"/>
    </source>
</evidence>
<feature type="transmembrane region" description="Helical" evidence="7">
    <location>
        <begin position="65"/>
        <end position="86"/>
    </location>
</feature>
<dbReference type="PANTHER" id="PTHR30572:SF4">
    <property type="entry name" value="ABC TRANSPORTER PERMEASE YTRF"/>
    <property type="match status" value="1"/>
</dbReference>
<feature type="transmembrane region" description="Helical" evidence="7">
    <location>
        <begin position="21"/>
        <end position="45"/>
    </location>
</feature>
<gene>
    <name evidence="9" type="ORF">GCM10009680_63680</name>
</gene>
<keyword evidence="4 7" id="KW-1133">Transmembrane helix</keyword>
<feature type="domain" description="ABC3 transporter permease C-terminal" evidence="8">
    <location>
        <begin position="2"/>
        <end position="92"/>
    </location>
</feature>
<sequence>MLDRRRELGTLRLIGTTRRQVLGMVRWEALLVATAGIALGTAIALATLVPMMRGLTGEDPYVPPLTYAGFAGAAVALGLAATALPARAALRRTTPKP</sequence>
<keyword evidence="3 7" id="KW-0812">Transmembrane</keyword>
<keyword evidence="2" id="KW-1003">Cell membrane</keyword>
<evidence type="ECO:0000256" key="4">
    <source>
        <dbReference type="ARBA" id="ARBA00022989"/>
    </source>
</evidence>
<dbReference type="Pfam" id="PF02687">
    <property type="entry name" value="FtsX"/>
    <property type="match status" value="1"/>
</dbReference>
<name>A0ABN2IYL8_9ACTN</name>
<proteinExistence type="inferred from homology"/>
<accession>A0ABN2IYL8</accession>
<dbReference type="Proteomes" id="UP001499947">
    <property type="component" value="Unassembled WGS sequence"/>
</dbReference>
<keyword evidence="10" id="KW-1185">Reference proteome</keyword>
<dbReference type="InterPro" id="IPR050250">
    <property type="entry name" value="Macrolide_Exporter_MacB"/>
</dbReference>
<reference evidence="9 10" key="1">
    <citation type="journal article" date="2019" name="Int. J. Syst. Evol. Microbiol.">
        <title>The Global Catalogue of Microorganisms (GCM) 10K type strain sequencing project: providing services to taxonomists for standard genome sequencing and annotation.</title>
        <authorList>
            <consortium name="The Broad Institute Genomics Platform"/>
            <consortium name="The Broad Institute Genome Sequencing Center for Infectious Disease"/>
            <person name="Wu L."/>
            <person name="Ma J."/>
        </authorList>
    </citation>
    <scope>NUCLEOTIDE SEQUENCE [LARGE SCALE GENOMIC DNA]</scope>
    <source>
        <strain evidence="9 10">JCM 13244</strain>
    </source>
</reference>